<gene>
    <name evidence="2" type="primary">LOC111241851</name>
</gene>
<organism evidence="1 2">
    <name type="scientific">Vigna radiata var. radiata</name>
    <name type="common">Mung bean</name>
    <name type="synonym">Phaseolus aureus</name>
    <dbReference type="NCBI Taxonomy" id="3916"/>
    <lineage>
        <taxon>Eukaryota</taxon>
        <taxon>Viridiplantae</taxon>
        <taxon>Streptophyta</taxon>
        <taxon>Embryophyta</taxon>
        <taxon>Tracheophyta</taxon>
        <taxon>Spermatophyta</taxon>
        <taxon>Magnoliopsida</taxon>
        <taxon>eudicotyledons</taxon>
        <taxon>Gunneridae</taxon>
        <taxon>Pentapetalae</taxon>
        <taxon>rosids</taxon>
        <taxon>fabids</taxon>
        <taxon>Fabales</taxon>
        <taxon>Fabaceae</taxon>
        <taxon>Papilionoideae</taxon>
        <taxon>50 kb inversion clade</taxon>
        <taxon>NPAAA clade</taxon>
        <taxon>indigoferoid/millettioid clade</taxon>
        <taxon>Phaseoleae</taxon>
        <taxon>Vigna</taxon>
    </lineage>
</organism>
<reference evidence="2" key="2">
    <citation type="submission" date="2025-08" db="UniProtKB">
        <authorList>
            <consortium name="RefSeq"/>
        </authorList>
    </citation>
    <scope>IDENTIFICATION</scope>
    <source>
        <tissue evidence="2">Leaf</tissue>
    </source>
</reference>
<dbReference type="AlphaFoldDB" id="A0A3Q0F1D9"/>
<dbReference type="Proteomes" id="UP000087766">
    <property type="component" value="Chromosome 1"/>
</dbReference>
<protein>
    <submittedName>
        <fullName evidence="2">Uncharacterized protein LOC111241851</fullName>
    </submittedName>
</protein>
<evidence type="ECO:0000313" key="2">
    <source>
        <dbReference type="RefSeq" id="XP_022637880.1"/>
    </source>
</evidence>
<sequence>MSFMAHCTIKLRDATPTGCSRRFLFLIYFLSFHCVVIKSNAVKGFIQKVCVGCDKVCEGNRTRGRFIPEMARVERNQGIGTCPQEFIPEGAFSRDRTKQTVKKNETFECNTPATSGSKSTSEANCEGVAGSRRNGEEFQKLLYVLFLQRHVIWGCCFYDDDVHVREATHCNKLCIAHEAAFF</sequence>
<reference evidence="1" key="1">
    <citation type="journal article" date="2014" name="Nat. Commun.">
        <title>Genome sequence of mungbean and insights into evolution within Vigna species.</title>
        <authorList>
            <person name="Kang Y.J."/>
            <person name="Kim S.K."/>
            <person name="Kim M.Y."/>
            <person name="Lestari P."/>
            <person name="Kim K.H."/>
            <person name="Ha B.K."/>
            <person name="Jun T.H."/>
            <person name="Hwang W.J."/>
            <person name="Lee T."/>
            <person name="Lee J."/>
            <person name="Shim S."/>
            <person name="Yoon M.Y."/>
            <person name="Jang Y.E."/>
            <person name="Han K.S."/>
            <person name="Taeprayoon P."/>
            <person name="Yoon N."/>
            <person name="Somta P."/>
            <person name="Tanya P."/>
            <person name="Kim K.S."/>
            <person name="Gwag J.G."/>
            <person name="Moon J.K."/>
            <person name="Lee Y.H."/>
            <person name="Park B.S."/>
            <person name="Bombarely A."/>
            <person name="Doyle J.J."/>
            <person name="Jackson S.A."/>
            <person name="Schafleitner R."/>
            <person name="Srinives P."/>
            <person name="Varshney R.K."/>
            <person name="Lee S.H."/>
        </authorList>
    </citation>
    <scope>NUCLEOTIDE SEQUENCE [LARGE SCALE GENOMIC DNA]</scope>
    <source>
        <strain evidence="1">cv. VC1973A</strain>
    </source>
</reference>
<accession>A0A3Q0F1D9</accession>
<dbReference type="KEGG" id="vra:111241851"/>
<evidence type="ECO:0000313" key="1">
    <source>
        <dbReference type="Proteomes" id="UP000087766"/>
    </source>
</evidence>
<dbReference type="GeneID" id="111241851"/>
<dbReference type="RefSeq" id="XP_022637880.1">
    <property type="nucleotide sequence ID" value="XM_022782159.1"/>
</dbReference>
<name>A0A3Q0F1D9_VIGRR</name>
<keyword evidence="1" id="KW-1185">Reference proteome</keyword>
<proteinExistence type="predicted"/>